<dbReference type="InterPro" id="IPR013785">
    <property type="entry name" value="Aldolase_TIM"/>
</dbReference>
<dbReference type="SUPFAM" id="SSF102114">
    <property type="entry name" value="Radical SAM enzymes"/>
    <property type="match status" value="1"/>
</dbReference>
<evidence type="ECO:0000256" key="5">
    <source>
        <dbReference type="ARBA" id="ARBA00023014"/>
    </source>
</evidence>
<dbReference type="STRING" id="1821621.A8C75_11340"/>
<protein>
    <submittedName>
        <fullName evidence="7">Radical SAM protein</fullName>
    </submittedName>
</protein>
<evidence type="ECO:0000256" key="4">
    <source>
        <dbReference type="ARBA" id="ARBA00023004"/>
    </source>
</evidence>
<dbReference type="EMBL" id="CP015839">
    <property type="protein sequence ID" value="ANG63016.1"/>
    <property type="molecule type" value="Genomic_DNA"/>
</dbReference>
<keyword evidence="3" id="KW-0479">Metal-binding</keyword>
<feature type="domain" description="Radical SAM core" evidence="6">
    <location>
        <begin position="21"/>
        <end position="243"/>
    </location>
</feature>
<evidence type="ECO:0000256" key="1">
    <source>
        <dbReference type="ARBA" id="ARBA00001966"/>
    </source>
</evidence>
<dbReference type="InterPro" id="IPR050377">
    <property type="entry name" value="Radical_SAM_PqqE_MftC-like"/>
</dbReference>
<accession>A0A1A9EYJ3</accession>
<sequence>MEPIRSRDWYSTPEGQPRGYIRPHALRELWFHTGTACNLSCPFCLEGSKPGDNRLQLLKLVDAEPFIDEAAAMGVEQFSFTGGEPFLAKDLIRILQRASEVAPCLVLTNGTDALHKRIDQLDVLRDSAHPVSFRVSIDSIDRGEHDEGRGEGNFDRAFEGLRLLHARGFHVSIARHMKVDEDTPSVAAQYAALLVEQGLPADLTQVAFPDFLPPGSHADVPGVTTHCMTQFQSEASRRNFMCAFSKMVLKQNNRMRVYACTLVDDDPEYDLGLTLHEAMEQQVSMKHHRCFSCFRYGSSCSEI</sequence>
<dbReference type="GO" id="GO:0046872">
    <property type="term" value="F:metal ion binding"/>
    <property type="evidence" value="ECO:0007669"/>
    <property type="project" value="UniProtKB-KW"/>
</dbReference>
<evidence type="ECO:0000313" key="8">
    <source>
        <dbReference type="Proteomes" id="UP000078070"/>
    </source>
</evidence>
<proteinExistence type="predicted"/>
<dbReference type="Gene3D" id="3.20.20.70">
    <property type="entry name" value="Aldolase class I"/>
    <property type="match status" value="1"/>
</dbReference>
<dbReference type="GO" id="GO:0003824">
    <property type="term" value="F:catalytic activity"/>
    <property type="evidence" value="ECO:0007669"/>
    <property type="project" value="InterPro"/>
</dbReference>
<dbReference type="PANTHER" id="PTHR11228:SF22">
    <property type="entry name" value="PEPTIDE BIOSYNTHESIS PROTEIN YYDG-RELATED"/>
    <property type="match status" value="1"/>
</dbReference>
<keyword evidence="5" id="KW-0411">Iron-sulfur</keyword>
<keyword evidence="2" id="KW-0949">S-adenosyl-L-methionine</keyword>
<evidence type="ECO:0000256" key="3">
    <source>
        <dbReference type="ARBA" id="ARBA00022723"/>
    </source>
</evidence>
<dbReference type="Pfam" id="PF04055">
    <property type="entry name" value="Radical_SAM"/>
    <property type="match status" value="1"/>
</dbReference>
<name>A0A1A9EYJ3_9GAMM</name>
<evidence type="ECO:0000313" key="7">
    <source>
        <dbReference type="EMBL" id="ANG63016.1"/>
    </source>
</evidence>
<organism evidence="7 8">
    <name type="scientific">Marinobacterium aestuarii</name>
    <dbReference type="NCBI Taxonomy" id="1821621"/>
    <lineage>
        <taxon>Bacteria</taxon>
        <taxon>Pseudomonadati</taxon>
        <taxon>Pseudomonadota</taxon>
        <taxon>Gammaproteobacteria</taxon>
        <taxon>Oceanospirillales</taxon>
        <taxon>Oceanospirillaceae</taxon>
        <taxon>Marinobacterium</taxon>
    </lineage>
</organism>
<evidence type="ECO:0000259" key="6">
    <source>
        <dbReference type="PROSITE" id="PS51918"/>
    </source>
</evidence>
<comment type="cofactor">
    <cofactor evidence="1">
        <name>[4Fe-4S] cluster</name>
        <dbReference type="ChEBI" id="CHEBI:49883"/>
    </cofactor>
</comment>
<dbReference type="KEGG" id="mars:A8C75_11340"/>
<evidence type="ECO:0000256" key="2">
    <source>
        <dbReference type="ARBA" id="ARBA00022691"/>
    </source>
</evidence>
<dbReference type="CDD" id="cd01335">
    <property type="entry name" value="Radical_SAM"/>
    <property type="match status" value="1"/>
</dbReference>
<dbReference type="PANTHER" id="PTHR11228">
    <property type="entry name" value="RADICAL SAM DOMAIN PROTEIN"/>
    <property type="match status" value="1"/>
</dbReference>
<keyword evidence="4" id="KW-0408">Iron</keyword>
<dbReference type="InterPro" id="IPR058240">
    <property type="entry name" value="rSAM_sf"/>
</dbReference>
<dbReference type="RefSeq" id="WP_067382164.1">
    <property type="nucleotide sequence ID" value="NZ_CP015839.1"/>
</dbReference>
<gene>
    <name evidence="7" type="ORF">A8C75_11340</name>
</gene>
<dbReference type="SFLD" id="SFLDG01067">
    <property type="entry name" value="SPASM/twitch_domain_containing"/>
    <property type="match status" value="1"/>
</dbReference>
<dbReference type="InterPro" id="IPR007197">
    <property type="entry name" value="rSAM"/>
</dbReference>
<dbReference type="SFLD" id="SFLDS00029">
    <property type="entry name" value="Radical_SAM"/>
    <property type="match status" value="1"/>
</dbReference>
<dbReference type="PROSITE" id="PS51918">
    <property type="entry name" value="RADICAL_SAM"/>
    <property type="match status" value="1"/>
</dbReference>
<reference evidence="8" key="1">
    <citation type="submission" date="2016-05" db="EMBL/GenBank/DDBJ databases">
        <authorList>
            <person name="Baek K."/>
            <person name="Yang S.-J."/>
        </authorList>
    </citation>
    <scope>NUCLEOTIDE SEQUENCE [LARGE SCALE GENOMIC DNA]</scope>
    <source>
        <strain evidence="8">ST58-10</strain>
    </source>
</reference>
<dbReference type="GO" id="GO:0051536">
    <property type="term" value="F:iron-sulfur cluster binding"/>
    <property type="evidence" value="ECO:0007669"/>
    <property type="project" value="UniProtKB-KW"/>
</dbReference>
<dbReference type="Proteomes" id="UP000078070">
    <property type="component" value="Chromosome"/>
</dbReference>
<dbReference type="AlphaFoldDB" id="A0A1A9EYJ3"/>
<reference evidence="7 8" key="2">
    <citation type="journal article" date="2018" name="Int. J. Syst. Evol. Microbiol.">
        <title>Marinobacterium aestuarii sp. nov., a benzene-degrading marine bacterium isolated from estuary sediment.</title>
        <authorList>
            <person name="Bae S.S."/>
            <person name="Jung J."/>
            <person name="Chung D."/>
            <person name="Baek K."/>
        </authorList>
    </citation>
    <scope>NUCLEOTIDE SEQUENCE [LARGE SCALE GENOMIC DNA]</scope>
    <source>
        <strain evidence="7 8">ST58-10</strain>
    </source>
</reference>
<keyword evidence="8" id="KW-1185">Reference proteome</keyword>
<dbReference type="OrthoDB" id="9810775at2"/>